<protein>
    <submittedName>
        <fullName evidence="1">Uncharacterized protein</fullName>
    </submittedName>
</protein>
<accession>A0A8X6XU46</accession>
<gene>
    <name evidence="1" type="ORF">TNIN_262491</name>
</gene>
<keyword evidence="2" id="KW-1185">Reference proteome</keyword>
<sequence length="121" mass="13677">MAAILLGGCTSKCDRLPTSYRSLKSLIFHDFFDIPIITQFSIGKIIATPMTIGFMITSIVPDYVLEPLISCIAAISETIRNPHSSPSHHSAYLQYQHHNSFHLYACWASFFSNPIPVFRHY</sequence>
<dbReference type="EMBL" id="BMAV01012928">
    <property type="protein sequence ID" value="GFY59975.1"/>
    <property type="molecule type" value="Genomic_DNA"/>
</dbReference>
<organism evidence="1 2">
    <name type="scientific">Trichonephila inaurata madagascariensis</name>
    <dbReference type="NCBI Taxonomy" id="2747483"/>
    <lineage>
        <taxon>Eukaryota</taxon>
        <taxon>Metazoa</taxon>
        <taxon>Ecdysozoa</taxon>
        <taxon>Arthropoda</taxon>
        <taxon>Chelicerata</taxon>
        <taxon>Arachnida</taxon>
        <taxon>Araneae</taxon>
        <taxon>Araneomorphae</taxon>
        <taxon>Entelegynae</taxon>
        <taxon>Araneoidea</taxon>
        <taxon>Nephilidae</taxon>
        <taxon>Trichonephila</taxon>
        <taxon>Trichonephila inaurata</taxon>
    </lineage>
</organism>
<comment type="caution">
    <text evidence="1">The sequence shown here is derived from an EMBL/GenBank/DDBJ whole genome shotgun (WGS) entry which is preliminary data.</text>
</comment>
<name>A0A8X6XU46_9ARAC</name>
<proteinExistence type="predicted"/>
<evidence type="ECO:0000313" key="1">
    <source>
        <dbReference type="EMBL" id="GFY59975.1"/>
    </source>
</evidence>
<dbReference type="AlphaFoldDB" id="A0A8X6XU46"/>
<dbReference type="Proteomes" id="UP000886998">
    <property type="component" value="Unassembled WGS sequence"/>
</dbReference>
<reference evidence="1" key="1">
    <citation type="submission" date="2020-08" db="EMBL/GenBank/DDBJ databases">
        <title>Multicomponent nature underlies the extraordinary mechanical properties of spider dragline silk.</title>
        <authorList>
            <person name="Kono N."/>
            <person name="Nakamura H."/>
            <person name="Mori M."/>
            <person name="Yoshida Y."/>
            <person name="Ohtoshi R."/>
            <person name="Malay A.D."/>
            <person name="Moran D.A.P."/>
            <person name="Tomita M."/>
            <person name="Numata K."/>
            <person name="Arakawa K."/>
        </authorList>
    </citation>
    <scope>NUCLEOTIDE SEQUENCE</scope>
</reference>
<evidence type="ECO:0000313" key="2">
    <source>
        <dbReference type="Proteomes" id="UP000886998"/>
    </source>
</evidence>